<feature type="region of interest" description="Disordered" evidence="14">
    <location>
        <begin position="704"/>
        <end position="726"/>
    </location>
</feature>
<dbReference type="InterPro" id="IPR017441">
    <property type="entry name" value="Protein_kinase_ATP_BS"/>
</dbReference>
<keyword evidence="4" id="KW-0723">Serine/threonine-protein kinase</keyword>
<reference evidence="16" key="1">
    <citation type="journal article" date="2011" name="PLoS Biol.">
        <title>Gene gain and loss during evolution of obligate parasitism in the white rust pathogen of Arabidopsis thaliana.</title>
        <authorList>
            <person name="Kemen E."/>
            <person name="Gardiner A."/>
            <person name="Schultz-Larsen T."/>
            <person name="Kemen A.C."/>
            <person name="Balmuth A.L."/>
            <person name="Robert-Seilaniantz A."/>
            <person name="Bailey K."/>
            <person name="Holub E."/>
            <person name="Studholme D.J."/>
            <person name="Maclean D."/>
            <person name="Jones J.D."/>
        </authorList>
    </citation>
    <scope>NUCLEOTIDE SEQUENCE</scope>
</reference>
<keyword evidence="3" id="KW-0963">Cytoplasm</keyword>
<dbReference type="Gene3D" id="1.10.510.10">
    <property type="entry name" value="Transferase(Phosphotransferase) domain 1"/>
    <property type="match status" value="1"/>
</dbReference>
<feature type="region of interest" description="Disordered" evidence="14">
    <location>
        <begin position="305"/>
        <end position="360"/>
    </location>
</feature>
<dbReference type="PROSITE" id="PS00107">
    <property type="entry name" value="PROTEIN_KINASE_ATP"/>
    <property type="match status" value="1"/>
</dbReference>
<evidence type="ECO:0000256" key="10">
    <source>
        <dbReference type="ARBA" id="ARBA00047899"/>
    </source>
</evidence>
<evidence type="ECO:0000259" key="15">
    <source>
        <dbReference type="PROSITE" id="PS50011"/>
    </source>
</evidence>
<comment type="subcellular location">
    <subcellularLocation>
        <location evidence="1">Cytoplasm</location>
        <location evidence="1">Cytoskeleton</location>
    </subcellularLocation>
</comment>
<dbReference type="GO" id="GO:0005856">
    <property type="term" value="C:cytoskeleton"/>
    <property type="evidence" value="ECO:0007669"/>
    <property type="project" value="UniProtKB-SubCell"/>
</dbReference>
<dbReference type="PROSITE" id="PS50011">
    <property type="entry name" value="PROTEIN_KINASE_DOM"/>
    <property type="match status" value="1"/>
</dbReference>
<dbReference type="SUPFAM" id="SSF56112">
    <property type="entry name" value="Protein kinase-like (PK-like)"/>
    <property type="match status" value="1"/>
</dbReference>
<dbReference type="InterPro" id="IPR011009">
    <property type="entry name" value="Kinase-like_dom_sf"/>
</dbReference>
<sequence length="1443" mass="164850">MVPMENYHILERIGEGSFGKVYRGRRKYTGQIVALKFVSKRGRSSKELHNLREEIDILTKLNHGNIITMLDFFETENEFCMVTEYGQGELFQVLEEDRFLPESVIQKISIQLLQALKVLHTHKIIHRDMKPQNILIGANEQIKLCDFGFARALQHDHSVLHSIKGTPLYMAPELVQEKPYNYTVDLWSLGVILFELATGKPPFYTDRIVSLIQMIIREPVRYPKTMSKELTSFLKGLLEKDPRRRLTWPHIQEHPFVRENAQEVATRELQQKEMKILPRYFPHDNLDGSPTKCARKMSVERIKIHYKKSAPAQNNTRGTDSDLQEQNDSLRVDEEIKDNQDFKPNNSERPIGKTDKVVTNEQVKRQTGVIANANSDIVSRMEALWGELKDDFENEDISSDVNNSKPIQSLIQLCTAVTDTSYATESSHAQQVMHQFTQKLHKRLLIYYREFQASSVAITTKREDFKCLHSSLISWSIIMTGVVSSKRPDTLDEMVLWHNLLRCCIVNSNILDFYFRNQQNDHQMSKMYREFCQKNTALVKKVLQIDASDAITIHGKALKWLGALIDKSSNIVVLLKEVDQSGIIDLLCKLLSHLKKKLVLNTANTKHEDNIHFIVFLLSEVVLPTSQYCHLLLPFHVRNASSNNERRLTSADSEKTVREMFEKIRLFQGVCARVQSIVRRAIDERGLRLMISILDRILKEPDDDRRRKSTCESRQGMFSTKSEKEQQAEDENSLTCCILKILLYAMDSSDRRNMKRCPRKSNLETGNDPWRQSASILTQMLLQAIRNDALQPRELLMSIALLSVLIRRKFTTGTEDYACAAVMYRLLVNARKRTLLSFLCAFFVSIDEYSFPDMESEEDYDLEYREQVEQFLHHGILNKQCVSSILHLIIQKTEHDQIQEYHVILASFSIKACGFMDAGIMLLMRSSIKMIPDLQKWTFESDCGKIVLKSIELQARRTFLSQFITRKGIWKGFKHLLENDASGELSPRGAICLVRFLLTLRQALMEAQRSELTALNAAEENFHEIILPSIVKLLSTDRIEWILHLPECIGGGINSVRALIHATIEVLGMPFMHSSTAESTSTVSTNLSGHLPIASSIIRTQEVLHECDAVRTIVKAVQFYVANAHPNEDVCTLLTAPVSFLSRLITSSHHFAAQFIESKGLLMMKYVLCGSNQETLHAKDGDCLESAISGSPHTTLVANTLSILNHLARTSAEYYLHLMDFGIIDRLHHLLKHFNEAAIRAKVLNTIGNLCRHSNLFYPMVLSTRCSDNANNNDHSLLDFMVEALDDKDKTARRFACFAIGNASFHDASLYTYLRPAIPGLLRNADRADAKTRSNASGALGNLVRNSDLLCLDLCTAKIPQHIWRIAQREKDTTTRQTLLFSVGNFCVYPLCVNCIVEAHPNFVEELMEFHANSLLHDDRNSQSNINRILGKLEALYQQHVSE</sequence>
<feature type="compositionally biased region" description="Basic and acidic residues" evidence="14">
    <location>
        <begin position="350"/>
        <end position="360"/>
    </location>
</feature>
<proteinExistence type="predicted"/>
<evidence type="ECO:0000256" key="14">
    <source>
        <dbReference type="SAM" id="MobiDB-lite"/>
    </source>
</evidence>
<dbReference type="Gene3D" id="1.25.10.10">
    <property type="entry name" value="Leucine-rich Repeat Variant"/>
    <property type="match status" value="2"/>
</dbReference>
<dbReference type="PANTHER" id="PTHR22983:SF6">
    <property type="entry name" value="SERINE_THREONINE-PROTEIN KINASE 36"/>
    <property type="match status" value="1"/>
</dbReference>
<feature type="binding site" evidence="13">
    <location>
        <position position="36"/>
    </location>
    <ligand>
        <name>ATP</name>
        <dbReference type="ChEBI" id="CHEBI:30616"/>
    </ligand>
</feature>
<feature type="domain" description="Protein kinase" evidence="15">
    <location>
        <begin position="7"/>
        <end position="257"/>
    </location>
</feature>
<dbReference type="SUPFAM" id="SSF48371">
    <property type="entry name" value="ARM repeat"/>
    <property type="match status" value="1"/>
</dbReference>
<keyword evidence="8 13" id="KW-0067">ATP-binding</keyword>
<dbReference type="InterPro" id="IPR016024">
    <property type="entry name" value="ARM-type_fold"/>
</dbReference>
<evidence type="ECO:0000256" key="2">
    <source>
        <dbReference type="ARBA" id="ARBA00012513"/>
    </source>
</evidence>
<dbReference type="GO" id="GO:0004674">
    <property type="term" value="F:protein serine/threonine kinase activity"/>
    <property type="evidence" value="ECO:0007669"/>
    <property type="project" value="UniProtKB-KW"/>
</dbReference>
<comment type="catalytic activity">
    <reaction evidence="11">
        <text>L-seryl-[protein] + ATP = O-phospho-L-seryl-[protein] + ADP + H(+)</text>
        <dbReference type="Rhea" id="RHEA:17989"/>
        <dbReference type="Rhea" id="RHEA-COMP:9863"/>
        <dbReference type="Rhea" id="RHEA-COMP:11604"/>
        <dbReference type="ChEBI" id="CHEBI:15378"/>
        <dbReference type="ChEBI" id="CHEBI:29999"/>
        <dbReference type="ChEBI" id="CHEBI:30616"/>
        <dbReference type="ChEBI" id="CHEBI:83421"/>
        <dbReference type="ChEBI" id="CHEBI:456216"/>
        <dbReference type="EC" id="2.7.11.1"/>
    </reaction>
</comment>
<evidence type="ECO:0000313" key="16">
    <source>
        <dbReference type="EMBL" id="CCA20871.1"/>
    </source>
</evidence>
<dbReference type="PROSITE" id="PS00108">
    <property type="entry name" value="PROTEIN_KINASE_ST"/>
    <property type="match status" value="1"/>
</dbReference>
<dbReference type="CDD" id="cd14002">
    <property type="entry name" value="STKc_STK36"/>
    <property type="match status" value="1"/>
</dbReference>
<evidence type="ECO:0000256" key="3">
    <source>
        <dbReference type="ARBA" id="ARBA00022490"/>
    </source>
</evidence>
<gene>
    <name evidence="16" type="primary">AlNc14C105G6201</name>
    <name evidence="16" type="ORF">ALNC14_070140</name>
</gene>
<evidence type="ECO:0000256" key="9">
    <source>
        <dbReference type="ARBA" id="ARBA00023212"/>
    </source>
</evidence>
<evidence type="ECO:0000256" key="13">
    <source>
        <dbReference type="PROSITE-ProRule" id="PRU10141"/>
    </source>
</evidence>
<dbReference type="EC" id="2.7.11.1" evidence="2"/>
<keyword evidence="9" id="KW-0206">Cytoskeleton</keyword>
<protein>
    <recommendedName>
        <fullName evidence="2">non-specific serine/threonine protein kinase</fullName>
        <ecNumber evidence="2">2.7.11.1</ecNumber>
    </recommendedName>
    <alternativeName>
        <fullName evidence="12">Fused homolog</fullName>
    </alternativeName>
</protein>
<keyword evidence="7 16" id="KW-0418">Kinase</keyword>
<dbReference type="InterPro" id="IPR011989">
    <property type="entry name" value="ARM-like"/>
</dbReference>
<reference evidence="16" key="2">
    <citation type="submission" date="2011-02" db="EMBL/GenBank/DDBJ databases">
        <authorList>
            <person name="MacLean D."/>
        </authorList>
    </citation>
    <scope>NUCLEOTIDE SEQUENCE</scope>
</reference>
<dbReference type="GO" id="GO:0005524">
    <property type="term" value="F:ATP binding"/>
    <property type="evidence" value="ECO:0007669"/>
    <property type="project" value="UniProtKB-UniRule"/>
</dbReference>
<organism evidence="16">
    <name type="scientific">Albugo laibachii Nc14</name>
    <dbReference type="NCBI Taxonomy" id="890382"/>
    <lineage>
        <taxon>Eukaryota</taxon>
        <taxon>Sar</taxon>
        <taxon>Stramenopiles</taxon>
        <taxon>Oomycota</taxon>
        <taxon>Peronosporomycetes</taxon>
        <taxon>Albuginales</taxon>
        <taxon>Albuginaceae</taxon>
        <taxon>Albugo</taxon>
    </lineage>
</organism>
<evidence type="ECO:0000256" key="8">
    <source>
        <dbReference type="ARBA" id="ARBA00022840"/>
    </source>
</evidence>
<keyword evidence="5" id="KW-0808">Transferase</keyword>
<dbReference type="FunFam" id="1.10.510.10:FF:000292">
    <property type="entry name" value="Serine/threonine-protein kinase 36"/>
    <property type="match status" value="1"/>
</dbReference>
<dbReference type="Pfam" id="PF00069">
    <property type="entry name" value="Pkinase"/>
    <property type="match status" value="1"/>
</dbReference>
<dbReference type="FunFam" id="3.30.200.20:FF:000042">
    <property type="entry name" value="Aurora kinase A"/>
    <property type="match status" value="1"/>
</dbReference>
<dbReference type="InterPro" id="IPR008271">
    <property type="entry name" value="Ser/Thr_kinase_AS"/>
</dbReference>
<evidence type="ECO:0000256" key="1">
    <source>
        <dbReference type="ARBA" id="ARBA00004245"/>
    </source>
</evidence>
<keyword evidence="6 13" id="KW-0547">Nucleotide-binding</keyword>
<evidence type="ECO:0000256" key="5">
    <source>
        <dbReference type="ARBA" id="ARBA00022679"/>
    </source>
</evidence>
<evidence type="ECO:0000256" key="12">
    <source>
        <dbReference type="ARBA" id="ARBA00075375"/>
    </source>
</evidence>
<accession>F0WHZ4</accession>
<comment type="catalytic activity">
    <reaction evidence="10">
        <text>L-threonyl-[protein] + ATP = O-phospho-L-threonyl-[protein] + ADP + H(+)</text>
        <dbReference type="Rhea" id="RHEA:46608"/>
        <dbReference type="Rhea" id="RHEA-COMP:11060"/>
        <dbReference type="Rhea" id="RHEA-COMP:11605"/>
        <dbReference type="ChEBI" id="CHEBI:15378"/>
        <dbReference type="ChEBI" id="CHEBI:30013"/>
        <dbReference type="ChEBI" id="CHEBI:30616"/>
        <dbReference type="ChEBI" id="CHEBI:61977"/>
        <dbReference type="ChEBI" id="CHEBI:456216"/>
        <dbReference type="EC" id="2.7.11.1"/>
    </reaction>
</comment>
<dbReference type="GO" id="GO:0005737">
    <property type="term" value="C:cytoplasm"/>
    <property type="evidence" value="ECO:0007669"/>
    <property type="project" value="UniProtKB-ARBA"/>
</dbReference>
<evidence type="ECO:0000256" key="7">
    <source>
        <dbReference type="ARBA" id="ARBA00022777"/>
    </source>
</evidence>
<evidence type="ECO:0000256" key="4">
    <source>
        <dbReference type="ARBA" id="ARBA00022527"/>
    </source>
</evidence>
<dbReference type="HOGENOM" id="CLU_002453_2_0_1"/>
<dbReference type="SMART" id="SM00220">
    <property type="entry name" value="S_TKc"/>
    <property type="match status" value="1"/>
</dbReference>
<feature type="compositionally biased region" description="Basic and acidic residues" evidence="14">
    <location>
        <begin position="328"/>
        <end position="341"/>
    </location>
</feature>
<dbReference type="InterPro" id="IPR000719">
    <property type="entry name" value="Prot_kinase_dom"/>
</dbReference>
<name>F0WHZ4_9STRA</name>
<dbReference type="PANTHER" id="PTHR22983">
    <property type="entry name" value="PROTEIN KINASE RELATED"/>
    <property type="match status" value="1"/>
</dbReference>
<evidence type="ECO:0000256" key="11">
    <source>
        <dbReference type="ARBA" id="ARBA00048679"/>
    </source>
</evidence>
<dbReference type="EMBL" id="FR824150">
    <property type="protein sequence ID" value="CCA20871.1"/>
    <property type="molecule type" value="Genomic_DNA"/>
</dbReference>
<evidence type="ECO:0000256" key="6">
    <source>
        <dbReference type="ARBA" id="ARBA00022741"/>
    </source>
</evidence>